<gene>
    <name evidence="2" type="ORF">C8A05DRAFT_42094</name>
</gene>
<evidence type="ECO:0000256" key="1">
    <source>
        <dbReference type="SAM" id="MobiDB-lite"/>
    </source>
</evidence>
<protein>
    <submittedName>
        <fullName evidence="2">Uncharacterized protein</fullName>
    </submittedName>
</protein>
<evidence type="ECO:0000313" key="3">
    <source>
        <dbReference type="Proteomes" id="UP001303889"/>
    </source>
</evidence>
<dbReference type="PANTHER" id="PTHR37540">
    <property type="entry name" value="TRANSCRIPTION FACTOR (ACR-2), PUTATIVE-RELATED-RELATED"/>
    <property type="match status" value="1"/>
</dbReference>
<dbReference type="PANTHER" id="PTHR37540:SF5">
    <property type="entry name" value="TRANSCRIPTION FACTOR DOMAIN-CONTAINING PROTEIN"/>
    <property type="match status" value="1"/>
</dbReference>
<comment type="caution">
    <text evidence="2">The sequence shown here is derived from an EMBL/GenBank/DDBJ whole genome shotgun (WGS) entry which is preliminary data.</text>
</comment>
<evidence type="ECO:0000313" key="2">
    <source>
        <dbReference type="EMBL" id="KAK3904890.1"/>
    </source>
</evidence>
<dbReference type="EMBL" id="MU855379">
    <property type="protein sequence ID" value="KAK3904890.1"/>
    <property type="molecule type" value="Genomic_DNA"/>
</dbReference>
<sequence length="456" mass="50515">MGPFLILAPSSGKLDAPTRKQVRSHVMRGKNRKHPKRRGNALVGSWINDEPPDAVQSSPECAPTQFIPPRVGHDLSHVPFVEEMNPHTLELIFKFFTVLKRAMYPVEACVQPSDGQWVEYLAYDRAYLSSTLCTTQSFFDYVRNATLSEKAVYHLNNTLQTLRENLADPYFATSDSTISTVLTLVILADVIDDRNAAKRHAQGLYQLVQLRGGIAALRHNRELQVKVLRADLGVAINAGSKPFFFSDGFSWEPYLIPRTTVPSPNTPPPANPTTNPSTPPTFPILITDPRLLNILHDLQEFSLAANLASQTGCSIPAPLFHETLVSVQYRLLALRDEDDFDDDSDHTHRMDASPARLLRLGMLAFSTTTFLQIQQLPLRYADLARRMRGCVRRLGRVGEASLSQEEARLALWFLFVATVSVLGGEGDEEGVVGAARRVAGGLGLGGVECRMELASR</sequence>
<organism evidence="2 3">
    <name type="scientific">Staphylotrichum tortipilum</name>
    <dbReference type="NCBI Taxonomy" id="2831512"/>
    <lineage>
        <taxon>Eukaryota</taxon>
        <taxon>Fungi</taxon>
        <taxon>Dikarya</taxon>
        <taxon>Ascomycota</taxon>
        <taxon>Pezizomycotina</taxon>
        <taxon>Sordariomycetes</taxon>
        <taxon>Sordariomycetidae</taxon>
        <taxon>Sordariales</taxon>
        <taxon>Chaetomiaceae</taxon>
        <taxon>Staphylotrichum</taxon>
    </lineage>
</organism>
<reference evidence="2" key="1">
    <citation type="journal article" date="2023" name="Mol. Phylogenet. Evol.">
        <title>Genome-scale phylogeny and comparative genomics of the fungal order Sordariales.</title>
        <authorList>
            <person name="Hensen N."/>
            <person name="Bonometti L."/>
            <person name="Westerberg I."/>
            <person name="Brannstrom I.O."/>
            <person name="Guillou S."/>
            <person name="Cros-Aarteil S."/>
            <person name="Calhoun S."/>
            <person name="Haridas S."/>
            <person name="Kuo A."/>
            <person name="Mondo S."/>
            <person name="Pangilinan J."/>
            <person name="Riley R."/>
            <person name="LaButti K."/>
            <person name="Andreopoulos B."/>
            <person name="Lipzen A."/>
            <person name="Chen C."/>
            <person name="Yan M."/>
            <person name="Daum C."/>
            <person name="Ng V."/>
            <person name="Clum A."/>
            <person name="Steindorff A."/>
            <person name="Ohm R.A."/>
            <person name="Martin F."/>
            <person name="Silar P."/>
            <person name="Natvig D.O."/>
            <person name="Lalanne C."/>
            <person name="Gautier V."/>
            <person name="Ament-Velasquez S.L."/>
            <person name="Kruys A."/>
            <person name="Hutchinson M.I."/>
            <person name="Powell A.J."/>
            <person name="Barry K."/>
            <person name="Miller A.N."/>
            <person name="Grigoriev I.V."/>
            <person name="Debuchy R."/>
            <person name="Gladieux P."/>
            <person name="Hiltunen Thoren M."/>
            <person name="Johannesson H."/>
        </authorList>
    </citation>
    <scope>NUCLEOTIDE SEQUENCE</scope>
    <source>
        <strain evidence="2">CBS 103.79</strain>
    </source>
</reference>
<proteinExistence type="predicted"/>
<reference evidence="2" key="2">
    <citation type="submission" date="2023-05" db="EMBL/GenBank/DDBJ databases">
        <authorList>
            <consortium name="Lawrence Berkeley National Laboratory"/>
            <person name="Steindorff A."/>
            <person name="Hensen N."/>
            <person name="Bonometti L."/>
            <person name="Westerberg I."/>
            <person name="Brannstrom I.O."/>
            <person name="Guillou S."/>
            <person name="Cros-Aarteil S."/>
            <person name="Calhoun S."/>
            <person name="Haridas S."/>
            <person name="Kuo A."/>
            <person name="Mondo S."/>
            <person name="Pangilinan J."/>
            <person name="Riley R."/>
            <person name="Labutti K."/>
            <person name="Andreopoulos B."/>
            <person name="Lipzen A."/>
            <person name="Chen C."/>
            <person name="Yanf M."/>
            <person name="Daum C."/>
            <person name="Ng V."/>
            <person name="Clum A."/>
            <person name="Ohm R."/>
            <person name="Martin F."/>
            <person name="Silar P."/>
            <person name="Natvig D."/>
            <person name="Lalanne C."/>
            <person name="Gautier V."/>
            <person name="Ament-Velasquez S.L."/>
            <person name="Kruys A."/>
            <person name="Hutchinson M.I."/>
            <person name="Powell A.J."/>
            <person name="Barry K."/>
            <person name="Miller A.N."/>
            <person name="Grigoriev I.V."/>
            <person name="Debuchy R."/>
            <person name="Gladieux P."/>
            <person name="Thoren M.H."/>
            <person name="Johannesson H."/>
        </authorList>
    </citation>
    <scope>NUCLEOTIDE SEQUENCE</scope>
    <source>
        <strain evidence="2">CBS 103.79</strain>
    </source>
</reference>
<accession>A0AAN6MQW1</accession>
<dbReference type="AlphaFoldDB" id="A0AAN6MQW1"/>
<feature type="region of interest" description="Disordered" evidence="1">
    <location>
        <begin position="260"/>
        <end position="280"/>
    </location>
</feature>
<name>A0AAN6MQW1_9PEZI</name>
<keyword evidence="3" id="KW-1185">Reference proteome</keyword>
<dbReference type="Proteomes" id="UP001303889">
    <property type="component" value="Unassembled WGS sequence"/>
</dbReference>
<feature type="compositionally biased region" description="Pro residues" evidence="1">
    <location>
        <begin position="264"/>
        <end position="280"/>
    </location>
</feature>